<sequence>MEQNVSLFFHMNQMYRQYIDQLNQLLSKYNLYSSQWAILYLLHYRGSNTLNEVAQMRNVEGPTITRLTNKLKDLGYVITVHGEDRRTKKITVTDHGVEIIKKIESEIAEFQNKITQGIPTEGMEMMNAYIATIHDNLKKQKGCHDWVQS</sequence>
<name>A0ABM8VAI3_9BACL</name>
<evidence type="ECO:0000256" key="3">
    <source>
        <dbReference type="ARBA" id="ARBA00023163"/>
    </source>
</evidence>
<evidence type="ECO:0000256" key="1">
    <source>
        <dbReference type="ARBA" id="ARBA00023015"/>
    </source>
</evidence>
<reference evidence="5 6" key="1">
    <citation type="submission" date="2021-06" db="EMBL/GenBank/DDBJ databases">
        <authorList>
            <person name="Criscuolo A."/>
        </authorList>
    </citation>
    <scope>NUCLEOTIDE SEQUENCE [LARGE SCALE GENOMIC DNA]</scope>
    <source>
        <strain evidence="6">CIP 111802</strain>
    </source>
</reference>
<organism evidence="5 6">
    <name type="scientific">Paenibacillus allorhizosphaerae</name>
    <dbReference type="NCBI Taxonomy" id="2849866"/>
    <lineage>
        <taxon>Bacteria</taxon>
        <taxon>Bacillati</taxon>
        <taxon>Bacillota</taxon>
        <taxon>Bacilli</taxon>
        <taxon>Bacillales</taxon>
        <taxon>Paenibacillaceae</taxon>
        <taxon>Paenibacillus</taxon>
    </lineage>
</organism>
<dbReference type="PROSITE" id="PS50995">
    <property type="entry name" value="HTH_MARR_2"/>
    <property type="match status" value="1"/>
</dbReference>
<keyword evidence="1" id="KW-0805">Transcription regulation</keyword>
<accession>A0ABM8VAI3</accession>
<protein>
    <submittedName>
        <fullName evidence="5">Transcriptional regulator SlyA</fullName>
    </submittedName>
</protein>
<gene>
    <name evidence="5" type="primary">slyA_1</name>
    <name evidence="5" type="ORF">PAECIP111802_00303</name>
</gene>
<evidence type="ECO:0000256" key="2">
    <source>
        <dbReference type="ARBA" id="ARBA00023125"/>
    </source>
</evidence>
<evidence type="ECO:0000259" key="4">
    <source>
        <dbReference type="PROSITE" id="PS50995"/>
    </source>
</evidence>
<evidence type="ECO:0000313" key="5">
    <source>
        <dbReference type="EMBL" id="CAG7616571.1"/>
    </source>
</evidence>
<dbReference type="Proteomes" id="UP000730618">
    <property type="component" value="Unassembled WGS sequence"/>
</dbReference>
<dbReference type="PANTHER" id="PTHR42756:SF1">
    <property type="entry name" value="TRANSCRIPTIONAL REPRESSOR OF EMRAB OPERON"/>
    <property type="match status" value="1"/>
</dbReference>
<dbReference type="EMBL" id="CAJVCE010000001">
    <property type="protein sequence ID" value="CAG7616571.1"/>
    <property type="molecule type" value="Genomic_DNA"/>
</dbReference>
<keyword evidence="6" id="KW-1185">Reference proteome</keyword>
<proteinExistence type="predicted"/>
<dbReference type="PANTHER" id="PTHR42756">
    <property type="entry name" value="TRANSCRIPTIONAL REGULATOR, MARR"/>
    <property type="match status" value="1"/>
</dbReference>
<dbReference type="InterPro" id="IPR000835">
    <property type="entry name" value="HTH_MarR-typ"/>
</dbReference>
<feature type="domain" description="HTH marR-type" evidence="4">
    <location>
        <begin position="4"/>
        <end position="135"/>
    </location>
</feature>
<comment type="caution">
    <text evidence="5">The sequence shown here is derived from an EMBL/GenBank/DDBJ whole genome shotgun (WGS) entry which is preliminary data.</text>
</comment>
<keyword evidence="3" id="KW-0804">Transcription</keyword>
<dbReference type="RefSeq" id="WP_218096675.1">
    <property type="nucleotide sequence ID" value="NZ_CAJVCE010000001.1"/>
</dbReference>
<dbReference type="SMART" id="SM00347">
    <property type="entry name" value="HTH_MARR"/>
    <property type="match status" value="1"/>
</dbReference>
<dbReference type="Pfam" id="PF12802">
    <property type="entry name" value="MarR_2"/>
    <property type="match status" value="1"/>
</dbReference>
<keyword evidence="2" id="KW-0238">DNA-binding</keyword>
<evidence type="ECO:0000313" key="6">
    <source>
        <dbReference type="Proteomes" id="UP000730618"/>
    </source>
</evidence>